<comment type="caution">
    <text evidence="2">The sequence shown here is derived from an EMBL/GenBank/DDBJ whole genome shotgun (WGS) entry which is preliminary data.</text>
</comment>
<dbReference type="AlphaFoldDB" id="A0A2R7Y8I4"/>
<organism evidence="2 3">
    <name type="scientific">Candidatus Terraquivivens tikiterensis</name>
    <dbReference type="NCBI Taxonomy" id="1980982"/>
    <lineage>
        <taxon>Archaea</taxon>
        <taxon>Nitrososphaerota</taxon>
        <taxon>Candidatus Wolframiiraptoraceae</taxon>
        <taxon>Candidatus Terraquivivens</taxon>
    </lineage>
</organism>
<proteinExistence type="predicted"/>
<dbReference type="InterPro" id="IPR009061">
    <property type="entry name" value="DNA-bd_dom_put_sf"/>
</dbReference>
<sequence length="40" mass="4886">MDRRTLWKWVKEGKIKAVRLPSGRYRFPESEIRRILEVGK</sequence>
<dbReference type="InterPro" id="IPR041657">
    <property type="entry name" value="HTH_17"/>
</dbReference>
<name>A0A2R7Y8I4_9ARCH</name>
<evidence type="ECO:0000313" key="3">
    <source>
        <dbReference type="Proteomes" id="UP000244066"/>
    </source>
</evidence>
<reference evidence="2 3" key="1">
    <citation type="submission" date="2017-04" db="EMBL/GenBank/DDBJ databases">
        <title>Draft Aigarchaeota genome from a New Zealand hot spring.</title>
        <authorList>
            <person name="Reysenbach A.-L."/>
            <person name="Donaho J.A."/>
            <person name="Gerhart J."/>
            <person name="Kelley J.F."/>
            <person name="Kouba K."/>
            <person name="Podar M."/>
            <person name="Stott M."/>
        </authorList>
    </citation>
    <scope>NUCLEOTIDE SEQUENCE [LARGE SCALE GENOMIC DNA]</scope>
    <source>
        <strain evidence="2">NZ13_MG1</strain>
    </source>
</reference>
<feature type="domain" description="Helix-turn-helix" evidence="1">
    <location>
        <begin position="2"/>
        <end position="37"/>
    </location>
</feature>
<accession>A0A2R7Y8I4</accession>
<dbReference type="Pfam" id="PF12728">
    <property type="entry name" value="HTH_17"/>
    <property type="match status" value="1"/>
</dbReference>
<dbReference type="SUPFAM" id="SSF46955">
    <property type="entry name" value="Putative DNA-binding domain"/>
    <property type="match status" value="1"/>
</dbReference>
<gene>
    <name evidence="2" type="ORF">B9J98_02060</name>
</gene>
<dbReference type="EMBL" id="NDWU01000004">
    <property type="protein sequence ID" value="PUA33835.1"/>
    <property type="molecule type" value="Genomic_DNA"/>
</dbReference>
<dbReference type="Proteomes" id="UP000244066">
    <property type="component" value="Unassembled WGS sequence"/>
</dbReference>
<evidence type="ECO:0000259" key="1">
    <source>
        <dbReference type="Pfam" id="PF12728"/>
    </source>
</evidence>
<dbReference type="Gene3D" id="1.10.1660.10">
    <property type="match status" value="1"/>
</dbReference>
<evidence type="ECO:0000313" key="2">
    <source>
        <dbReference type="EMBL" id="PUA33835.1"/>
    </source>
</evidence>
<protein>
    <recommendedName>
        <fullName evidence="1">Helix-turn-helix domain-containing protein</fullName>
    </recommendedName>
</protein>